<evidence type="ECO:0000256" key="7">
    <source>
        <dbReference type="ARBA" id="ARBA00022989"/>
    </source>
</evidence>
<feature type="transmembrane region" description="Helical" evidence="9">
    <location>
        <begin position="169"/>
        <end position="185"/>
    </location>
</feature>
<evidence type="ECO:0000256" key="2">
    <source>
        <dbReference type="ARBA" id="ARBA00022475"/>
    </source>
</evidence>
<organism evidence="11 12">
    <name type="scientific">Pseudoalteromonas phenolica</name>
    <dbReference type="NCBI Taxonomy" id="161398"/>
    <lineage>
        <taxon>Bacteria</taxon>
        <taxon>Pseudomonadati</taxon>
        <taxon>Pseudomonadota</taxon>
        <taxon>Gammaproteobacteria</taxon>
        <taxon>Alteromonadales</taxon>
        <taxon>Pseudoalteromonadaceae</taxon>
        <taxon>Pseudoalteromonas</taxon>
    </lineage>
</organism>
<evidence type="ECO:0000256" key="8">
    <source>
        <dbReference type="ARBA" id="ARBA00023136"/>
    </source>
</evidence>
<sequence>MRNNQPITANQKTFSSNIKLISVTDLHGNITECNEHFVQVSGFSREELIGQPHNLVRHPDMPELAFRTMWTELKQGKPWMGIVKNRCKNGDFYWVNAYVTPVTENGKVVGYESVRSVPNADAVKRAEAIYNAVNNNNTNKLNLNLDPYYLMLGALLLLASVAFFSGYQVPAFIATILATLISLVLKSRQKKPLF</sequence>
<evidence type="ECO:0000256" key="1">
    <source>
        <dbReference type="ARBA" id="ARBA00004429"/>
    </source>
</evidence>
<dbReference type="FunFam" id="3.30.450.20:FF:000046">
    <property type="entry name" value="Aerotaxis sensor receptor"/>
    <property type="match status" value="1"/>
</dbReference>
<dbReference type="PROSITE" id="PS50112">
    <property type="entry name" value="PAS"/>
    <property type="match status" value="1"/>
</dbReference>
<keyword evidence="4" id="KW-0145">Chemotaxis</keyword>
<evidence type="ECO:0000256" key="9">
    <source>
        <dbReference type="SAM" id="Phobius"/>
    </source>
</evidence>
<dbReference type="SMART" id="SM00091">
    <property type="entry name" value="PAS"/>
    <property type="match status" value="1"/>
</dbReference>
<keyword evidence="5" id="KW-0997">Cell inner membrane</keyword>
<reference evidence="11 12" key="1">
    <citation type="submission" date="2018-01" db="EMBL/GenBank/DDBJ databases">
        <title>Co-occurrence of chitin degradation, pigmentation and bioactivity in marine Pseudoalteromonas.</title>
        <authorList>
            <person name="Paulsen S."/>
            <person name="Gram L."/>
            <person name="Machado H."/>
        </authorList>
    </citation>
    <scope>NUCLEOTIDE SEQUENCE [LARGE SCALE GENOMIC DNA]</scope>
    <source>
        <strain evidence="11 12">S3898</strain>
    </source>
</reference>
<gene>
    <name evidence="11" type="ORF">C1E23_09595</name>
</gene>
<evidence type="ECO:0000256" key="6">
    <source>
        <dbReference type="ARBA" id="ARBA00022692"/>
    </source>
</evidence>
<dbReference type="InterPro" id="IPR035965">
    <property type="entry name" value="PAS-like_dom_sf"/>
</dbReference>
<keyword evidence="7 9" id="KW-1133">Transmembrane helix</keyword>
<keyword evidence="6 9" id="KW-0812">Transmembrane</keyword>
<evidence type="ECO:0000256" key="5">
    <source>
        <dbReference type="ARBA" id="ARBA00022519"/>
    </source>
</evidence>
<evidence type="ECO:0000313" key="11">
    <source>
        <dbReference type="EMBL" id="RZQ53322.1"/>
    </source>
</evidence>
<dbReference type="SUPFAM" id="SSF55785">
    <property type="entry name" value="PYP-like sensor domain (PAS domain)"/>
    <property type="match status" value="1"/>
</dbReference>
<keyword evidence="8 9" id="KW-0472">Membrane</keyword>
<proteinExistence type="predicted"/>
<evidence type="ECO:0000259" key="10">
    <source>
        <dbReference type="PROSITE" id="PS50112"/>
    </source>
</evidence>
<protein>
    <recommendedName>
        <fullName evidence="10">PAS domain-containing protein</fullName>
    </recommendedName>
</protein>
<evidence type="ECO:0000256" key="3">
    <source>
        <dbReference type="ARBA" id="ARBA00022481"/>
    </source>
</evidence>
<feature type="domain" description="PAS" evidence="10">
    <location>
        <begin position="21"/>
        <end position="76"/>
    </location>
</feature>
<dbReference type="Pfam" id="PF08447">
    <property type="entry name" value="PAS_3"/>
    <property type="match status" value="1"/>
</dbReference>
<dbReference type="GO" id="GO:0006935">
    <property type="term" value="P:chemotaxis"/>
    <property type="evidence" value="ECO:0007669"/>
    <property type="project" value="UniProtKB-KW"/>
</dbReference>
<evidence type="ECO:0000256" key="4">
    <source>
        <dbReference type="ARBA" id="ARBA00022500"/>
    </source>
</evidence>
<dbReference type="CDD" id="cd00130">
    <property type="entry name" value="PAS"/>
    <property type="match status" value="1"/>
</dbReference>
<dbReference type="GO" id="GO:0005886">
    <property type="term" value="C:plasma membrane"/>
    <property type="evidence" value="ECO:0007669"/>
    <property type="project" value="UniProtKB-SubCell"/>
</dbReference>
<dbReference type="InterPro" id="IPR013655">
    <property type="entry name" value="PAS_fold_3"/>
</dbReference>
<dbReference type="AlphaFoldDB" id="A0A4Q7INH1"/>
<dbReference type="EMBL" id="PPSX01000030">
    <property type="protein sequence ID" value="RZQ53322.1"/>
    <property type="molecule type" value="Genomic_DNA"/>
</dbReference>
<dbReference type="NCBIfam" id="TIGR00229">
    <property type="entry name" value="sensory_box"/>
    <property type="match status" value="1"/>
</dbReference>
<keyword evidence="3" id="KW-0488">Methylation</keyword>
<feature type="transmembrane region" description="Helical" evidence="9">
    <location>
        <begin position="147"/>
        <end position="163"/>
    </location>
</feature>
<dbReference type="InterPro" id="IPR000014">
    <property type="entry name" value="PAS"/>
</dbReference>
<comment type="subcellular location">
    <subcellularLocation>
        <location evidence="1">Cell inner membrane</location>
        <topology evidence="1">Multi-pass membrane protein</topology>
    </subcellularLocation>
</comment>
<dbReference type="Gene3D" id="3.30.450.20">
    <property type="entry name" value="PAS domain"/>
    <property type="match status" value="1"/>
</dbReference>
<evidence type="ECO:0000313" key="12">
    <source>
        <dbReference type="Proteomes" id="UP000291338"/>
    </source>
</evidence>
<dbReference type="Proteomes" id="UP000291338">
    <property type="component" value="Unassembled WGS sequence"/>
</dbReference>
<name>A0A4Q7INH1_9GAMM</name>
<comment type="caution">
    <text evidence="11">The sequence shown here is derived from an EMBL/GenBank/DDBJ whole genome shotgun (WGS) entry which is preliminary data.</text>
</comment>
<accession>A0A4Q7INH1</accession>
<keyword evidence="2" id="KW-1003">Cell membrane</keyword>
<dbReference type="RefSeq" id="WP_130255346.1">
    <property type="nucleotide sequence ID" value="NZ_PPSX01000030.1"/>
</dbReference>